<keyword evidence="11" id="KW-1185">Reference proteome</keyword>
<dbReference type="GO" id="GO:0005886">
    <property type="term" value="C:plasma membrane"/>
    <property type="evidence" value="ECO:0007669"/>
    <property type="project" value="UniProtKB-SubCell"/>
</dbReference>
<evidence type="ECO:0000256" key="4">
    <source>
        <dbReference type="ARBA" id="ARBA00022475"/>
    </source>
</evidence>
<evidence type="ECO:0000256" key="5">
    <source>
        <dbReference type="ARBA" id="ARBA00022692"/>
    </source>
</evidence>
<comment type="caution">
    <text evidence="10">The sequence shown here is derived from an EMBL/GenBank/DDBJ whole genome shotgun (WGS) entry which is preliminary data.</text>
</comment>
<accession>E7N0Y9</accession>
<dbReference type="GO" id="GO:0022857">
    <property type="term" value="F:transmembrane transporter activity"/>
    <property type="evidence" value="ECO:0007669"/>
    <property type="project" value="InterPro"/>
</dbReference>
<feature type="transmembrane region" description="Helical" evidence="8">
    <location>
        <begin position="205"/>
        <end position="225"/>
    </location>
</feature>
<evidence type="ECO:0000256" key="2">
    <source>
        <dbReference type="ARBA" id="ARBA00008537"/>
    </source>
</evidence>
<sequence length="469" mass="49646">MSSEFQFERRIDAKLLLSLLAAGLMSFTGAVIETAMNVTFPTLMQEFDIGISVVQWITTGYLLMLAVIIPLSAFLKARYAMRRLFFTASLLFLIGTLLGAFANSFAMLLVGRLLQGVGTGIALPLMFNIVLEQAPFDRTGMMMGVASLICALAPAVGPSFGGGVVETFGWREIFLSLLPVLMLSFIAGMYAIRQSSALSRPSFDALSYVFLSLGFIALILATSFAGDDGWSDPKILALLAAFILLLAAFARRSRGSKSPLIRLSIFGDARFTLSVLALLLVQFITLGLGFLLPNFSQLVHGESPFTAGCILLPGCIVGAILAPFGGRMLDTYGARRPIVFGCTLIALASFAFALDLPASTTLSLTAIYVVYTIGQGFAAGNIMTNGVRLLTSARQSDGNAVCNTLQQLAGAVGTAVVSSIVAAGQQTVPASLPDGTMTGSLNALYFLFACAVFALIAMFIALKGTTRQN</sequence>
<dbReference type="AlphaFoldDB" id="E7N0Y9"/>
<evidence type="ECO:0000256" key="3">
    <source>
        <dbReference type="ARBA" id="ARBA00022448"/>
    </source>
</evidence>
<dbReference type="InterPro" id="IPR036259">
    <property type="entry name" value="MFS_trans_sf"/>
</dbReference>
<dbReference type="InterPro" id="IPR020846">
    <property type="entry name" value="MFS_dom"/>
</dbReference>
<dbReference type="HOGENOM" id="CLU_000960_28_0_9"/>
<dbReference type="EMBL" id="AECV01000007">
    <property type="protein sequence ID" value="EFW30179.1"/>
    <property type="molecule type" value="Genomic_DNA"/>
</dbReference>
<evidence type="ECO:0000259" key="9">
    <source>
        <dbReference type="PROSITE" id="PS50850"/>
    </source>
</evidence>
<evidence type="ECO:0000256" key="6">
    <source>
        <dbReference type="ARBA" id="ARBA00022989"/>
    </source>
</evidence>
<dbReference type="Pfam" id="PF07690">
    <property type="entry name" value="MFS_1"/>
    <property type="match status" value="1"/>
</dbReference>
<comment type="subcellular location">
    <subcellularLocation>
        <location evidence="1">Cell membrane</location>
        <topology evidence="1">Multi-pass membrane protein</topology>
    </subcellularLocation>
</comment>
<feature type="transmembrane region" description="Helical" evidence="8">
    <location>
        <begin position="304"/>
        <end position="325"/>
    </location>
</feature>
<dbReference type="NCBIfam" id="TIGR00711">
    <property type="entry name" value="efflux_EmrB"/>
    <property type="match status" value="1"/>
</dbReference>
<feature type="transmembrane region" description="Helical" evidence="8">
    <location>
        <begin position="54"/>
        <end position="75"/>
    </location>
</feature>
<feature type="transmembrane region" description="Helical" evidence="8">
    <location>
        <begin position="271"/>
        <end position="292"/>
    </location>
</feature>
<dbReference type="InterPro" id="IPR011701">
    <property type="entry name" value="MFS"/>
</dbReference>
<name>E7N0Y9_9FIRM</name>
<dbReference type="STRING" id="749551.HMPREF9555_00640"/>
<dbReference type="Proteomes" id="UP000004633">
    <property type="component" value="Unassembled WGS sequence"/>
</dbReference>
<protein>
    <submittedName>
        <fullName evidence="10">Drug resistance MFS transporter, drug:H+ antiporter-2 family</fullName>
    </submittedName>
</protein>
<dbReference type="PROSITE" id="PS50850">
    <property type="entry name" value="MFS"/>
    <property type="match status" value="1"/>
</dbReference>
<dbReference type="PANTHER" id="PTHR42718">
    <property type="entry name" value="MAJOR FACILITATOR SUPERFAMILY MULTIDRUG TRANSPORTER MFSC"/>
    <property type="match status" value="1"/>
</dbReference>
<proteinExistence type="inferred from homology"/>
<feature type="domain" description="Major facilitator superfamily (MFS) profile" evidence="9">
    <location>
        <begin position="14"/>
        <end position="466"/>
    </location>
</feature>
<gene>
    <name evidence="10" type="ORF">HMPREF9555_00640</name>
</gene>
<feature type="transmembrane region" description="Helical" evidence="8">
    <location>
        <begin position="143"/>
        <end position="161"/>
    </location>
</feature>
<reference evidence="10 11" key="1">
    <citation type="submission" date="2010-08" db="EMBL/GenBank/DDBJ databases">
        <authorList>
            <person name="Weinstock G."/>
            <person name="Sodergren E."/>
            <person name="Clifton S."/>
            <person name="Fulton L."/>
            <person name="Fulton B."/>
            <person name="Courtney L."/>
            <person name="Fronick C."/>
            <person name="Harrison M."/>
            <person name="Strong C."/>
            <person name="Farmer C."/>
            <person name="Delahaunty K."/>
            <person name="Markovic C."/>
            <person name="Hall O."/>
            <person name="Minx P."/>
            <person name="Tomlinson C."/>
            <person name="Mitreva M."/>
            <person name="Hou S."/>
            <person name="Chen J."/>
            <person name="Wollam A."/>
            <person name="Pepin K.H."/>
            <person name="Johnson M."/>
            <person name="Bhonagiri V."/>
            <person name="Zhang X."/>
            <person name="Suruliraj S."/>
            <person name="Warren W."/>
            <person name="Chinwalla A."/>
            <person name="Mardis E.R."/>
            <person name="Wilson R.K."/>
        </authorList>
    </citation>
    <scope>NUCLEOTIDE SEQUENCE [LARGE SCALE GENOMIC DNA]</scope>
    <source>
        <strain evidence="10 11">F0399</strain>
    </source>
</reference>
<keyword evidence="4" id="KW-1003">Cell membrane</keyword>
<keyword evidence="6 8" id="KW-1133">Transmembrane helix</keyword>
<feature type="transmembrane region" description="Helical" evidence="8">
    <location>
        <begin position="84"/>
        <end position="107"/>
    </location>
</feature>
<feature type="transmembrane region" description="Helical" evidence="8">
    <location>
        <begin position="443"/>
        <end position="462"/>
    </location>
</feature>
<dbReference type="SUPFAM" id="SSF103473">
    <property type="entry name" value="MFS general substrate transporter"/>
    <property type="match status" value="1"/>
</dbReference>
<dbReference type="PRINTS" id="PR01036">
    <property type="entry name" value="TCRTETB"/>
</dbReference>
<evidence type="ECO:0000313" key="10">
    <source>
        <dbReference type="EMBL" id="EFW30179.1"/>
    </source>
</evidence>
<feature type="transmembrane region" description="Helical" evidence="8">
    <location>
        <begin position="405"/>
        <end position="423"/>
    </location>
</feature>
<keyword evidence="7 8" id="KW-0472">Membrane</keyword>
<dbReference type="Gene3D" id="1.20.1250.20">
    <property type="entry name" value="MFS general substrate transporter like domains"/>
    <property type="match status" value="2"/>
</dbReference>
<evidence type="ECO:0000256" key="8">
    <source>
        <dbReference type="SAM" id="Phobius"/>
    </source>
</evidence>
<keyword evidence="3" id="KW-0813">Transport</keyword>
<evidence type="ECO:0000313" key="11">
    <source>
        <dbReference type="Proteomes" id="UP000004633"/>
    </source>
</evidence>
<feature type="transmembrane region" description="Helical" evidence="8">
    <location>
        <begin position="113"/>
        <end position="131"/>
    </location>
</feature>
<feature type="transmembrane region" description="Helical" evidence="8">
    <location>
        <begin position="231"/>
        <end position="250"/>
    </location>
</feature>
<comment type="similarity">
    <text evidence="2">Belongs to the major facilitator superfamily. EmrB family.</text>
</comment>
<evidence type="ECO:0000256" key="7">
    <source>
        <dbReference type="ARBA" id="ARBA00023136"/>
    </source>
</evidence>
<dbReference type="InterPro" id="IPR004638">
    <property type="entry name" value="EmrB-like"/>
</dbReference>
<feature type="transmembrane region" description="Helical" evidence="8">
    <location>
        <begin position="173"/>
        <end position="193"/>
    </location>
</feature>
<evidence type="ECO:0000256" key="1">
    <source>
        <dbReference type="ARBA" id="ARBA00004651"/>
    </source>
</evidence>
<dbReference type="PANTHER" id="PTHR42718:SF9">
    <property type="entry name" value="MAJOR FACILITATOR SUPERFAMILY MULTIDRUG TRANSPORTER MFSC"/>
    <property type="match status" value="1"/>
</dbReference>
<keyword evidence="5 8" id="KW-0812">Transmembrane</keyword>
<dbReference type="RefSeq" id="WP_009349318.1">
    <property type="nucleotide sequence ID" value="NZ_GL638131.1"/>
</dbReference>
<feature type="transmembrane region" description="Helical" evidence="8">
    <location>
        <begin position="366"/>
        <end position="384"/>
    </location>
</feature>
<organism evidence="10 11">
    <name type="scientific">Selenomonas artemidis F0399</name>
    <dbReference type="NCBI Taxonomy" id="749551"/>
    <lineage>
        <taxon>Bacteria</taxon>
        <taxon>Bacillati</taxon>
        <taxon>Bacillota</taxon>
        <taxon>Negativicutes</taxon>
        <taxon>Selenomonadales</taxon>
        <taxon>Selenomonadaceae</taxon>
        <taxon>Selenomonas</taxon>
    </lineage>
</organism>
<feature type="transmembrane region" description="Helical" evidence="8">
    <location>
        <begin position="337"/>
        <end position="354"/>
    </location>
</feature>